<evidence type="ECO:0000256" key="8">
    <source>
        <dbReference type="ARBA" id="ARBA00022989"/>
    </source>
</evidence>
<comment type="caution">
    <text evidence="13">The sequence shown here is derived from an EMBL/GenBank/DDBJ whole genome shotgun (WGS) entry which is preliminary data.</text>
</comment>
<name>A0A7J7XYE9_MYOMY</name>
<proteinExistence type="inferred from homology"/>
<reference evidence="13 14" key="1">
    <citation type="journal article" date="2020" name="Nature">
        <title>Six reference-quality genomes reveal evolution of bat adaptations.</title>
        <authorList>
            <person name="Jebb D."/>
            <person name="Huang Z."/>
            <person name="Pippel M."/>
            <person name="Hughes G.M."/>
            <person name="Lavrichenko K."/>
            <person name="Devanna P."/>
            <person name="Winkler S."/>
            <person name="Jermiin L.S."/>
            <person name="Skirmuntt E.C."/>
            <person name="Katzourakis A."/>
            <person name="Burkitt-Gray L."/>
            <person name="Ray D.A."/>
            <person name="Sullivan K.A.M."/>
            <person name="Roscito J.G."/>
            <person name="Kirilenko B.M."/>
            <person name="Davalos L.M."/>
            <person name="Corthals A.P."/>
            <person name="Power M.L."/>
            <person name="Jones G."/>
            <person name="Ransome R.D."/>
            <person name="Dechmann D.K.N."/>
            <person name="Locatelli A.G."/>
            <person name="Puechmaille S.J."/>
            <person name="Fedrigo O."/>
            <person name="Jarvis E.D."/>
            <person name="Hiller M."/>
            <person name="Vernes S.C."/>
            <person name="Myers E.W."/>
            <person name="Teeling E.C."/>
        </authorList>
    </citation>
    <scope>NUCLEOTIDE SEQUENCE [LARGE SCALE GENOMIC DNA]</scope>
    <source>
        <strain evidence="13">MMyoMyo1</strain>
        <tissue evidence="13">Flight muscle</tissue>
    </source>
</reference>
<keyword evidence="4" id="KW-0812">Transmembrane</keyword>
<feature type="compositionally biased region" description="Basic and acidic residues" evidence="12">
    <location>
        <begin position="65"/>
        <end position="74"/>
    </location>
</feature>
<keyword evidence="8" id="KW-1133">Transmembrane helix</keyword>
<evidence type="ECO:0000256" key="12">
    <source>
        <dbReference type="SAM" id="MobiDB-lite"/>
    </source>
</evidence>
<dbReference type="InterPro" id="IPR023248">
    <property type="entry name" value="UQCC4_vert"/>
</dbReference>
<dbReference type="AlphaFoldDB" id="A0A7J7XYE9"/>
<keyword evidence="14" id="KW-1185">Reference proteome</keyword>
<keyword evidence="6" id="KW-0999">Mitochondrion inner membrane</keyword>
<keyword evidence="2" id="KW-0813">Transport</keyword>
<dbReference type="PANTHER" id="PTHR35268">
    <property type="entry name" value="PROTEIN CCSMST1"/>
    <property type="match status" value="1"/>
</dbReference>
<protein>
    <submittedName>
        <fullName evidence="13">Cattle cerebrum and skeletal muscle-specific protein 1 family member</fullName>
    </submittedName>
</protein>
<keyword evidence="7" id="KW-0249">Electron transport</keyword>
<evidence type="ECO:0000256" key="6">
    <source>
        <dbReference type="ARBA" id="ARBA00022792"/>
    </source>
</evidence>
<evidence type="ECO:0000313" key="14">
    <source>
        <dbReference type="Proteomes" id="UP000527355"/>
    </source>
</evidence>
<evidence type="ECO:0000256" key="10">
    <source>
        <dbReference type="ARBA" id="ARBA00023136"/>
    </source>
</evidence>
<evidence type="ECO:0000256" key="1">
    <source>
        <dbReference type="ARBA" id="ARBA00004434"/>
    </source>
</evidence>
<dbReference type="PANTHER" id="PTHR35268:SF1">
    <property type="entry name" value="UBIQUINOL-CYTOCHROME-C REDUCTASE COMPLEX ASSEMBLY FACTOR 4"/>
    <property type="match status" value="1"/>
</dbReference>
<evidence type="ECO:0000256" key="4">
    <source>
        <dbReference type="ARBA" id="ARBA00022692"/>
    </source>
</evidence>
<dbReference type="Proteomes" id="UP000527355">
    <property type="component" value="Unassembled WGS sequence"/>
</dbReference>
<evidence type="ECO:0000256" key="7">
    <source>
        <dbReference type="ARBA" id="ARBA00022982"/>
    </source>
</evidence>
<feature type="compositionally biased region" description="Polar residues" evidence="12">
    <location>
        <begin position="54"/>
        <end position="63"/>
    </location>
</feature>
<comment type="subcellular location">
    <subcellularLocation>
        <location evidence="1">Mitochondrion inner membrane</location>
        <topology evidence="1">Single-pass membrane protein</topology>
    </subcellularLocation>
</comment>
<comment type="similarity">
    <text evidence="11">Belongs to the UQCC4 family.</text>
</comment>
<keyword evidence="9" id="KW-0496">Mitochondrion</keyword>
<evidence type="ECO:0000256" key="5">
    <source>
        <dbReference type="ARBA" id="ARBA00022729"/>
    </source>
</evidence>
<organism evidence="13 14">
    <name type="scientific">Myotis myotis</name>
    <name type="common">Greater mouse-eared bat</name>
    <name type="synonym">Vespertilio myotis</name>
    <dbReference type="NCBI Taxonomy" id="51298"/>
    <lineage>
        <taxon>Eukaryota</taxon>
        <taxon>Metazoa</taxon>
        <taxon>Chordata</taxon>
        <taxon>Craniata</taxon>
        <taxon>Vertebrata</taxon>
        <taxon>Euteleostomi</taxon>
        <taxon>Mammalia</taxon>
        <taxon>Eutheria</taxon>
        <taxon>Laurasiatheria</taxon>
        <taxon>Chiroptera</taxon>
        <taxon>Yangochiroptera</taxon>
        <taxon>Vespertilionidae</taxon>
        <taxon>Myotis</taxon>
    </lineage>
</organism>
<gene>
    <name evidence="13" type="ORF">mMyoMyo1_001713</name>
</gene>
<evidence type="ECO:0000313" key="13">
    <source>
        <dbReference type="EMBL" id="KAF6354400.1"/>
    </source>
</evidence>
<keyword evidence="3" id="KW-0679">Respiratory chain</keyword>
<evidence type="ECO:0000256" key="9">
    <source>
        <dbReference type="ARBA" id="ARBA00023128"/>
    </source>
</evidence>
<dbReference type="PRINTS" id="PR02042">
    <property type="entry name" value="CCSMST1"/>
</dbReference>
<feature type="compositionally biased region" description="Acidic residues" evidence="12">
    <location>
        <begin position="112"/>
        <end position="123"/>
    </location>
</feature>
<dbReference type="OrthoDB" id="5783753at2759"/>
<sequence>MSCVLCAPAAGAARALRLVRWASRSLHPPPGGRDQAQSAAKGEEEDDPDRPIPFSTSKASPSRWTVEHSLGKEQQRPWWRVLPISLSLMILLIWCVVRDETSTDRWLKQVLEEEEPELSDPSEEPGTPAAYGERT</sequence>
<accession>A0A7J7XYE9</accession>
<dbReference type="EMBL" id="JABWUV010000005">
    <property type="protein sequence ID" value="KAF6354400.1"/>
    <property type="molecule type" value="Genomic_DNA"/>
</dbReference>
<evidence type="ECO:0000256" key="2">
    <source>
        <dbReference type="ARBA" id="ARBA00022448"/>
    </source>
</evidence>
<dbReference type="InterPro" id="IPR029160">
    <property type="entry name" value="UQCC4"/>
</dbReference>
<evidence type="ECO:0000256" key="11">
    <source>
        <dbReference type="ARBA" id="ARBA00034713"/>
    </source>
</evidence>
<dbReference type="GO" id="GO:0005743">
    <property type="term" value="C:mitochondrial inner membrane"/>
    <property type="evidence" value="ECO:0007669"/>
    <property type="project" value="UniProtKB-SubCell"/>
</dbReference>
<evidence type="ECO:0000256" key="3">
    <source>
        <dbReference type="ARBA" id="ARBA00022660"/>
    </source>
</evidence>
<keyword evidence="10" id="KW-0472">Membrane</keyword>
<dbReference type="VEuPathDB" id="HostDB:CUNH16orf91"/>
<feature type="region of interest" description="Disordered" evidence="12">
    <location>
        <begin position="25"/>
        <end position="74"/>
    </location>
</feature>
<dbReference type="Pfam" id="PF15013">
    <property type="entry name" value="CCSMST1"/>
    <property type="match status" value="1"/>
</dbReference>
<keyword evidence="5" id="KW-0732">Signal</keyword>
<feature type="region of interest" description="Disordered" evidence="12">
    <location>
        <begin position="110"/>
        <end position="135"/>
    </location>
</feature>